<accession>A0AAD9W2B5</accession>
<reference evidence="7" key="1">
    <citation type="submission" date="2023-06" db="EMBL/GenBank/DDBJ databases">
        <authorList>
            <person name="Noh H."/>
        </authorList>
    </citation>
    <scope>NUCLEOTIDE SEQUENCE</scope>
    <source>
        <strain evidence="7">DUCC20226</strain>
    </source>
</reference>
<dbReference type="AlphaFoldDB" id="A0AAD9W2B5"/>
<feature type="compositionally biased region" description="Basic and acidic residues" evidence="5">
    <location>
        <begin position="337"/>
        <end position="346"/>
    </location>
</feature>
<sequence length="346" mass="38039">MQRPPCRAPCIPFGPDANCTLEICGPDFSVYGYIPGLSSNAIFLAIFAVAMLAHVIIGLIWKQWWFMCCMVAGCVDEILGYAGRVWMNQDLWNFKAFMIQVVCVTTAPVFFCAAIYVLLAKTNVGDRILAFGPSFSRFNPALFYWIFIPCDVVSLVLQAAGGALSSTSSGKNQAGINLALAGLALQVIFLVIFCGLYADYLWRYFQSEEFLARAHTQKSFARRLKLFYASEALAVAMILMRCAFRVHELKDGYTQSNQMLRHEELFIGLEGVPIVLAAFFLAVGHPGLIFGDGTRRRSPLASPKQFDAEGNKEKAAETPAEAPAKEPAEEAVEEVAEGAHEESVST</sequence>
<evidence type="ECO:0000256" key="6">
    <source>
        <dbReference type="SAM" id="Phobius"/>
    </source>
</evidence>
<comment type="subcellular location">
    <subcellularLocation>
        <location evidence="1">Membrane</location>
        <topology evidence="1">Multi-pass membrane protein</topology>
    </subcellularLocation>
</comment>
<dbReference type="EMBL" id="JAUJFL010000004">
    <property type="protein sequence ID" value="KAK2605361.1"/>
    <property type="molecule type" value="Genomic_DNA"/>
</dbReference>
<evidence type="ECO:0000256" key="4">
    <source>
        <dbReference type="ARBA" id="ARBA00023136"/>
    </source>
</evidence>
<evidence type="ECO:0000313" key="7">
    <source>
        <dbReference type="EMBL" id="KAK2605361.1"/>
    </source>
</evidence>
<keyword evidence="4 6" id="KW-0472">Membrane</keyword>
<feature type="transmembrane region" description="Helical" evidence="6">
    <location>
        <begin position="226"/>
        <end position="246"/>
    </location>
</feature>
<feature type="transmembrane region" description="Helical" evidence="6">
    <location>
        <begin position="180"/>
        <end position="205"/>
    </location>
</feature>
<dbReference type="PANTHER" id="PTHR31465:SF9">
    <property type="entry name" value="SPHINGOID LONG-CHAIN BASE TRANSPORTER RSB1"/>
    <property type="match status" value="1"/>
</dbReference>
<feature type="transmembrane region" description="Helical" evidence="6">
    <location>
        <begin position="97"/>
        <end position="120"/>
    </location>
</feature>
<evidence type="ECO:0000313" key="8">
    <source>
        <dbReference type="Proteomes" id="UP001265746"/>
    </source>
</evidence>
<evidence type="ECO:0000256" key="2">
    <source>
        <dbReference type="ARBA" id="ARBA00022692"/>
    </source>
</evidence>
<dbReference type="Pfam" id="PF04479">
    <property type="entry name" value="RTA1"/>
    <property type="match status" value="1"/>
</dbReference>
<feature type="transmembrane region" description="Helical" evidence="6">
    <location>
        <begin position="266"/>
        <end position="290"/>
    </location>
</feature>
<keyword evidence="2 6" id="KW-0812">Transmembrane</keyword>
<keyword evidence="3 6" id="KW-1133">Transmembrane helix</keyword>
<evidence type="ECO:0000256" key="1">
    <source>
        <dbReference type="ARBA" id="ARBA00004141"/>
    </source>
</evidence>
<gene>
    <name evidence="7" type="ORF">N8I77_008200</name>
</gene>
<evidence type="ECO:0008006" key="9">
    <source>
        <dbReference type="Google" id="ProtNLM"/>
    </source>
</evidence>
<dbReference type="PANTHER" id="PTHR31465">
    <property type="entry name" value="PROTEIN RTA1-RELATED"/>
    <property type="match status" value="1"/>
</dbReference>
<feature type="region of interest" description="Disordered" evidence="5">
    <location>
        <begin position="299"/>
        <end position="346"/>
    </location>
</feature>
<dbReference type="GO" id="GO:0000324">
    <property type="term" value="C:fungal-type vacuole"/>
    <property type="evidence" value="ECO:0007669"/>
    <property type="project" value="TreeGrafter"/>
</dbReference>
<dbReference type="Proteomes" id="UP001265746">
    <property type="component" value="Unassembled WGS sequence"/>
</dbReference>
<feature type="transmembrane region" description="Helical" evidence="6">
    <location>
        <begin position="37"/>
        <end position="57"/>
    </location>
</feature>
<dbReference type="InterPro" id="IPR007568">
    <property type="entry name" value="RTA1"/>
</dbReference>
<evidence type="ECO:0000256" key="3">
    <source>
        <dbReference type="ARBA" id="ARBA00022989"/>
    </source>
</evidence>
<dbReference type="GO" id="GO:0005886">
    <property type="term" value="C:plasma membrane"/>
    <property type="evidence" value="ECO:0007669"/>
    <property type="project" value="TreeGrafter"/>
</dbReference>
<keyword evidence="8" id="KW-1185">Reference proteome</keyword>
<feature type="transmembrane region" description="Helical" evidence="6">
    <location>
        <begin position="141"/>
        <end position="160"/>
    </location>
</feature>
<comment type="caution">
    <text evidence="7">The sequence shown here is derived from an EMBL/GenBank/DDBJ whole genome shotgun (WGS) entry which is preliminary data.</text>
</comment>
<proteinExistence type="predicted"/>
<evidence type="ECO:0000256" key="5">
    <source>
        <dbReference type="SAM" id="MobiDB-lite"/>
    </source>
</evidence>
<name>A0AAD9W2B5_PHOAM</name>
<protein>
    <recommendedName>
        <fullName evidence="9">Sphingoid long-chain base transporter RSB1</fullName>
    </recommendedName>
</protein>
<organism evidence="7 8">
    <name type="scientific">Phomopsis amygdali</name>
    <name type="common">Fusicoccum amygdali</name>
    <dbReference type="NCBI Taxonomy" id="1214568"/>
    <lineage>
        <taxon>Eukaryota</taxon>
        <taxon>Fungi</taxon>
        <taxon>Dikarya</taxon>
        <taxon>Ascomycota</taxon>
        <taxon>Pezizomycotina</taxon>
        <taxon>Sordariomycetes</taxon>
        <taxon>Sordariomycetidae</taxon>
        <taxon>Diaporthales</taxon>
        <taxon>Diaporthaceae</taxon>
        <taxon>Diaporthe</taxon>
    </lineage>
</organism>
<feature type="compositionally biased region" description="Basic and acidic residues" evidence="5">
    <location>
        <begin position="306"/>
        <end position="316"/>
    </location>
</feature>